<dbReference type="AlphaFoldDB" id="A0A517RM38"/>
<reference evidence="2 3" key="1">
    <citation type="submission" date="2019-02" db="EMBL/GenBank/DDBJ databases">
        <title>Deep-cultivation of Planctomycetes and their phenomic and genomic characterization uncovers novel biology.</title>
        <authorList>
            <person name="Wiegand S."/>
            <person name="Jogler M."/>
            <person name="Boedeker C."/>
            <person name="Pinto D."/>
            <person name="Vollmers J."/>
            <person name="Rivas-Marin E."/>
            <person name="Kohn T."/>
            <person name="Peeters S.H."/>
            <person name="Heuer A."/>
            <person name="Rast P."/>
            <person name="Oberbeckmann S."/>
            <person name="Bunk B."/>
            <person name="Jeske O."/>
            <person name="Meyerdierks A."/>
            <person name="Storesund J.E."/>
            <person name="Kallscheuer N."/>
            <person name="Luecker S."/>
            <person name="Lage O.M."/>
            <person name="Pohl T."/>
            <person name="Merkel B.J."/>
            <person name="Hornburger P."/>
            <person name="Mueller R.-W."/>
            <person name="Bruemmer F."/>
            <person name="Labrenz M."/>
            <person name="Spormann A.M."/>
            <person name="Op den Camp H."/>
            <person name="Overmann J."/>
            <person name="Amann R."/>
            <person name="Jetten M.S.M."/>
            <person name="Mascher T."/>
            <person name="Medema M.H."/>
            <person name="Devos D.P."/>
            <person name="Kaster A.-K."/>
            <person name="Ovreas L."/>
            <person name="Rohde M."/>
            <person name="Galperin M.Y."/>
            <person name="Jogler C."/>
        </authorList>
    </citation>
    <scope>NUCLEOTIDE SEQUENCE [LARGE SCALE GENOMIC DNA]</scope>
    <source>
        <strain evidence="2 3">Pan241w</strain>
    </source>
</reference>
<feature type="transmembrane region" description="Helical" evidence="1">
    <location>
        <begin position="41"/>
        <end position="58"/>
    </location>
</feature>
<evidence type="ECO:0000313" key="3">
    <source>
        <dbReference type="Proteomes" id="UP000317171"/>
    </source>
</evidence>
<gene>
    <name evidence="2" type="ORF">Pan241w_50700</name>
</gene>
<protein>
    <submittedName>
        <fullName evidence="2">Uncharacterized protein</fullName>
    </submittedName>
</protein>
<dbReference type="Proteomes" id="UP000317171">
    <property type="component" value="Chromosome"/>
</dbReference>
<keyword evidence="1" id="KW-0472">Membrane</keyword>
<name>A0A517RM38_9PLAN</name>
<keyword evidence="3" id="KW-1185">Reference proteome</keyword>
<keyword evidence="1" id="KW-0812">Transmembrane</keyword>
<evidence type="ECO:0000313" key="2">
    <source>
        <dbReference type="EMBL" id="QDT44953.1"/>
    </source>
</evidence>
<dbReference type="RefSeq" id="WP_145220798.1">
    <property type="nucleotide sequence ID" value="NZ_CP036269.1"/>
</dbReference>
<dbReference type="EMBL" id="CP036269">
    <property type="protein sequence ID" value="QDT44953.1"/>
    <property type="molecule type" value="Genomic_DNA"/>
</dbReference>
<keyword evidence="1" id="KW-1133">Transmembrane helix</keyword>
<feature type="transmembrane region" description="Helical" evidence="1">
    <location>
        <begin position="6"/>
        <end position="29"/>
    </location>
</feature>
<proteinExistence type="predicted"/>
<organism evidence="2 3">
    <name type="scientific">Gimesia alba</name>
    <dbReference type="NCBI Taxonomy" id="2527973"/>
    <lineage>
        <taxon>Bacteria</taxon>
        <taxon>Pseudomonadati</taxon>
        <taxon>Planctomycetota</taxon>
        <taxon>Planctomycetia</taxon>
        <taxon>Planctomycetales</taxon>
        <taxon>Planctomycetaceae</taxon>
        <taxon>Gimesia</taxon>
    </lineage>
</organism>
<sequence length="68" mass="7247">MENINLNLGGVIGAIVCGGIAAAIIFSTVDLKNGKRPQFQLITLGLIGGAFVGNYLWGRIFKKPEIED</sequence>
<dbReference type="KEGG" id="gaz:Pan241w_50700"/>
<evidence type="ECO:0000256" key="1">
    <source>
        <dbReference type="SAM" id="Phobius"/>
    </source>
</evidence>
<accession>A0A517RM38</accession>